<sequence>MRQKNHCHPGDILRDDVAKPLSLTVPELAARVGVSSEYLSEVLNGHKGISDELAERLEIAGISTARFWKALQAQYDKEQDST</sequence>
<evidence type="ECO:0000313" key="2">
    <source>
        <dbReference type="EMBL" id="XDJ51514.1"/>
    </source>
</evidence>
<dbReference type="Gene3D" id="1.10.260.40">
    <property type="entry name" value="lambda repressor-like DNA-binding domains"/>
    <property type="match status" value="1"/>
</dbReference>
<dbReference type="InterPro" id="IPR013430">
    <property type="entry name" value="Toxin_antidote_HigA"/>
</dbReference>
<name>A0AB39DAA4_9BURK</name>
<proteinExistence type="predicted"/>
<dbReference type="PANTHER" id="PTHR36924:SF1">
    <property type="entry name" value="ANTITOXIN HIGA-1"/>
    <property type="match status" value="1"/>
</dbReference>
<dbReference type="CDD" id="cd00093">
    <property type="entry name" value="HTH_XRE"/>
    <property type="match status" value="1"/>
</dbReference>
<dbReference type="InterPro" id="IPR001387">
    <property type="entry name" value="Cro/C1-type_HTH"/>
</dbReference>
<dbReference type="SUPFAM" id="SSF47413">
    <property type="entry name" value="lambda repressor-like DNA-binding domains"/>
    <property type="match status" value="1"/>
</dbReference>
<gene>
    <name evidence="2" type="ORF">ABRZ09_06660</name>
</gene>
<dbReference type="AlphaFoldDB" id="A0AB39DAA4"/>
<dbReference type="InterPro" id="IPR010982">
    <property type="entry name" value="Lambda_DNA-bd_dom_sf"/>
</dbReference>
<protein>
    <submittedName>
        <fullName evidence="2">HigA family addiction module antitoxin</fullName>
    </submittedName>
</protein>
<reference evidence="2" key="1">
    <citation type="submission" date="2024-05" db="EMBL/GenBank/DDBJ databases">
        <authorList>
            <person name="Luo Y.-C."/>
            <person name="Nicholds J."/>
            <person name="Mortimer T."/>
            <person name="Maboni G."/>
        </authorList>
    </citation>
    <scope>NUCLEOTIDE SEQUENCE</scope>
    <source>
        <strain evidence="2">151108</strain>
    </source>
</reference>
<accession>A0AB39DAA4</accession>
<organism evidence="2">
    <name type="scientific">Castellaniella ginsengisoli</name>
    <dbReference type="NCBI Taxonomy" id="546114"/>
    <lineage>
        <taxon>Bacteria</taxon>
        <taxon>Pseudomonadati</taxon>
        <taxon>Pseudomonadota</taxon>
        <taxon>Betaproteobacteria</taxon>
        <taxon>Burkholderiales</taxon>
        <taxon>Alcaligenaceae</taxon>
        <taxon>Castellaniella</taxon>
    </lineage>
</organism>
<dbReference type="EMBL" id="CP158255">
    <property type="protein sequence ID" value="XDJ51514.1"/>
    <property type="molecule type" value="Genomic_DNA"/>
</dbReference>
<dbReference type="RefSeq" id="WP_368647548.1">
    <property type="nucleotide sequence ID" value="NZ_CP158255.1"/>
</dbReference>
<dbReference type="NCBIfam" id="TIGR02607">
    <property type="entry name" value="antidote_HigA"/>
    <property type="match status" value="1"/>
</dbReference>
<evidence type="ECO:0000256" key="1">
    <source>
        <dbReference type="ARBA" id="ARBA00023125"/>
    </source>
</evidence>
<keyword evidence="1" id="KW-0238">DNA-binding</keyword>
<dbReference type="PANTHER" id="PTHR36924">
    <property type="entry name" value="ANTITOXIN HIGA-1"/>
    <property type="match status" value="1"/>
</dbReference>
<dbReference type="GO" id="GO:0003677">
    <property type="term" value="F:DNA binding"/>
    <property type="evidence" value="ECO:0007669"/>
    <property type="project" value="UniProtKB-KW"/>
</dbReference>